<organism evidence="1 2">
    <name type="scientific">Janthinobacterium lividum</name>
    <dbReference type="NCBI Taxonomy" id="29581"/>
    <lineage>
        <taxon>Bacteria</taxon>
        <taxon>Pseudomonadati</taxon>
        <taxon>Pseudomonadota</taxon>
        <taxon>Betaproteobacteria</taxon>
        <taxon>Burkholderiales</taxon>
        <taxon>Oxalobacteraceae</taxon>
        <taxon>Janthinobacterium</taxon>
    </lineage>
</organism>
<dbReference type="RefSeq" id="WP_034757252.1">
    <property type="nucleotide sequence ID" value="NZ_FPKH01000003.1"/>
</dbReference>
<dbReference type="AlphaFoldDB" id="A0AB38CA05"/>
<evidence type="ECO:0000313" key="1">
    <source>
        <dbReference type="EMBL" id="SFX79870.1"/>
    </source>
</evidence>
<name>A0AB38CA05_9BURK</name>
<sequence length="119" mass="12739">MPSLELNDDALTIRLALWEKLASFQGNLCIPLQHVRGATDDDGFRGAALGLRAPGTNLPGVISAGTYHKGGDRQFVFMTRGMQPLVIELQGEKWARLVLGVPDARAMAARINALAMAPG</sequence>
<comment type="caution">
    <text evidence="1">The sequence shown here is derived from an EMBL/GenBank/DDBJ whole genome shotgun (WGS) entry which is preliminary data.</text>
</comment>
<proteinExistence type="predicted"/>
<evidence type="ECO:0008006" key="3">
    <source>
        <dbReference type="Google" id="ProtNLM"/>
    </source>
</evidence>
<dbReference type="EMBL" id="FPKH01000003">
    <property type="protein sequence ID" value="SFX79870.1"/>
    <property type="molecule type" value="Genomic_DNA"/>
</dbReference>
<accession>A0AB38CA05</accession>
<dbReference type="Proteomes" id="UP000182489">
    <property type="component" value="Unassembled WGS sequence"/>
</dbReference>
<reference evidence="1 2" key="1">
    <citation type="submission" date="2016-11" db="EMBL/GenBank/DDBJ databases">
        <authorList>
            <person name="Varghese N."/>
            <person name="Submissions S."/>
        </authorList>
    </citation>
    <scope>NUCLEOTIDE SEQUENCE [LARGE SCALE GENOMIC DNA]</scope>
    <source>
        <strain evidence="1 2">NFR18</strain>
    </source>
</reference>
<evidence type="ECO:0000313" key="2">
    <source>
        <dbReference type="Proteomes" id="UP000182489"/>
    </source>
</evidence>
<gene>
    <name evidence="1" type="ORF">SAMN03097694_3291</name>
</gene>
<protein>
    <recommendedName>
        <fullName evidence="3">Bacterial Pleckstrin homology domain-containing protein</fullName>
    </recommendedName>
</protein>